<sequence length="120" mass="12738">MKSIENYMDELKEKTGSDNKTALLLGVDRSVISKIKSRGAISDENAVKVAELLDIDPGEVLLAAAMARSQGAVKSAWESVSKRAGIAASLALALLIFQPTNDAAQFDNLYIMRSHAAGCA</sequence>
<reference evidence="2 3" key="1">
    <citation type="submission" date="2022-07" db="EMBL/GenBank/DDBJ databases">
        <title>Methylomonas rivi sp. nov., Methylomonas rosea sp. nov., Methylomonas aureus sp. nov. and Methylomonas subterranea sp. nov., four novel methanotrophs isolated from a freshwater creek and the deep terrestrial subsurface.</title>
        <authorList>
            <person name="Abin C."/>
            <person name="Sankaranarayanan K."/>
            <person name="Garner C."/>
            <person name="Sindelar R."/>
            <person name="Kotary K."/>
            <person name="Garner R."/>
            <person name="Barclay S."/>
            <person name="Lawson P."/>
            <person name="Krumholz L."/>
        </authorList>
    </citation>
    <scope>NUCLEOTIDE SEQUENCE [LARGE SCALE GENOMIC DNA]</scope>
    <source>
        <strain evidence="2 3">SURF-2</strain>
    </source>
</reference>
<dbReference type="Proteomes" id="UP001524499">
    <property type="component" value="Unassembled WGS sequence"/>
</dbReference>
<dbReference type="Pfam" id="PF01381">
    <property type="entry name" value="HTH_3"/>
    <property type="match status" value="1"/>
</dbReference>
<dbReference type="CDD" id="cd00093">
    <property type="entry name" value="HTH_XRE"/>
    <property type="match status" value="1"/>
</dbReference>
<dbReference type="PROSITE" id="PS50943">
    <property type="entry name" value="HTH_CROC1"/>
    <property type="match status" value="1"/>
</dbReference>
<dbReference type="EMBL" id="JANIBJ010000019">
    <property type="protein sequence ID" value="MCQ8104692.1"/>
    <property type="molecule type" value="Genomic_DNA"/>
</dbReference>
<evidence type="ECO:0000259" key="1">
    <source>
        <dbReference type="PROSITE" id="PS50943"/>
    </source>
</evidence>
<keyword evidence="3" id="KW-1185">Reference proteome</keyword>
<proteinExistence type="predicted"/>
<protein>
    <submittedName>
        <fullName evidence="2">Helix-turn-helix domain-containing protein</fullName>
    </submittedName>
</protein>
<comment type="caution">
    <text evidence="2">The sequence shown here is derived from an EMBL/GenBank/DDBJ whole genome shotgun (WGS) entry which is preliminary data.</text>
</comment>
<evidence type="ECO:0000313" key="2">
    <source>
        <dbReference type="EMBL" id="MCQ8104692.1"/>
    </source>
</evidence>
<dbReference type="InterPro" id="IPR001387">
    <property type="entry name" value="Cro/C1-type_HTH"/>
</dbReference>
<evidence type="ECO:0000313" key="3">
    <source>
        <dbReference type="Proteomes" id="UP001524499"/>
    </source>
</evidence>
<gene>
    <name evidence="2" type="ORF">NP590_11295</name>
</gene>
<feature type="domain" description="HTH cro/C1-type" evidence="1">
    <location>
        <begin position="22"/>
        <end position="60"/>
    </location>
</feature>
<dbReference type="RefSeq" id="WP_256602493.1">
    <property type="nucleotide sequence ID" value="NZ_JANIBJ010000019.1"/>
</dbReference>
<name>A0ABT1TGV8_9GAMM</name>
<organism evidence="2 3">
    <name type="scientific">Methylomonas subterranea</name>
    <dbReference type="NCBI Taxonomy" id="2952225"/>
    <lineage>
        <taxon>Bacteria</taxon>
        <taxon>Pseudomonadati</taxon>
        <taxon>Pseudomonadota</taxon>
        <taxon>Gammaproteobacteria</taxon>
        <taxon>Methylococcales</taxon>
        <taxon>Methylococcaceae</taxon>
        <taxon>Methylomonas</taxon>
    </lineage>
</organism>
<accession>A0ABT1TGV8</accession>